<accession>A0A8S3W2Y5</accession>
<keyword evidence="3" id="KW-1185">Reference proteome</keyword>
<evidence type="ECO:0000313" key="2">
    <source>
        <dbReference type="EMBL" id="CAG4937342.1"/>
    </source>
</evidence>
<evidence type="ECO:0000256" key="1">
    <source>
        <dbReference type="SAM" id="MobiDB-lite"/>
    </source>
</evidence>
<dbReference type="EMBL" id="CAJQZP010000081">
    <property type="protein sequence ID" value="CAG4937342.1"/>
    <property type="molecule type" value="Genomic_DNA"/>
</dbReference>
<name>A0A8S3W2Y5_PARAO</name>
<sequence length="182" mass="20150">MLCIHCGGAFHYSCVDPANSYDFSTIDTNNWTCPTCTAKKPKAIKDDNTPIRWGASQASANSTVTQRHKKKKTLSEPSSKVQTSDTELEMEQMRSKLEEALLETVQNRPRLPPQGPKQAESGSCWSCCEGSEPNAGDLFGSQSGPLRDGLNYFWRRTGSLAYYMRFPRLDALPAKVALSQHG</sequence>
<feature type="region of interest" description="Disordered" evidence="1">
    <location>
        <begin position="47"/>
        <end position="89"/>
    </location>
</feature>
<dbReference type="Proteomes" id="UP000691718">
    <property type="component" value="Unassembled WGS sequence"/>
</dbReference>
<dbReference type="AlphaFoldDB" id="A0A8S3W2Y5"/>
<protein>
    <submittedName>
        <fullName evidence="2">(apollo) hypothetical protein</fullName>
    </submittedName>
</protein>
<feature type="compositionally biased region" description="Polar residues" evidence="1">
    <location>
        <begin position="75"/>
        <end position="85"/>
    </location>
</feature>
<evidence type="ECO:0000313" key="3">
    <source>
        <dbReference type="Proteomes" id="UP000691718"/>
    </source>
</evidence>
<feature type="compositionally biased region" description="Polar residues" evidence="1">
    <location>
        <begin position="56"/>
        <end position="65"/>
    </location>
</feature>
<dbReference type="CDD" id="cd15489">
    <property type="entry name" value="PHD_SF"/>
    <property type="match status" value="1"/>
</dbReference>
<gene>
    <name evidence="2" type="ORF">PAPOLLO_LOCUS1406</name>
</gene>
<comment type="caution">
    <text evidence="2">The sequence shown here is derived from an EMBL/GenBank/DDBJ whole genome shotgun (WGS) entry which is preliminary data.</text>
</comment>
<organism evidence="2 3">
    <name type="scientific">Parnassius apollo</name>
    <name type="common">Apollo butterfly</name>
    <name type="synonym">Papilio apollo</name>
    <dbReference type="NCBI Taxonomy" id="110799"/>
    <lineage>
        <taxon>Eukaryota</taxon>
        <taxon>Metazoa</taxon>
        <taxon>Ecdysozoa</taxon>
        <taxon>Arthropoda</taxon>
        <taxon>Hexapoda</taxon>
        <taxon>Insecta</taxon>
        <taxon>Pterygota</taxon>
        <taxon>Neoptera</taxon>
        <taxon>Endopterygota</taxon>
        <taxon>Lepidoptera</taxon>
        <taxon>Glossata</taxon>
        <taxon>Ditrysia</taxon>
        <taxon>Papilionoidea</taxon>
        <taxon>Papilionidae</taxon>
        <taxon>Parnassiinae</taxon>
        <taxon>Parnassini</taxon>
        <taxon>Parnassius</taxon>
        <taxon>Parnassius</taxon>
    </lineage>
</organism>
<proteinExistence type="predicted"/>
<reference evidence="2" key="1">
    <citation type="submission" date="2021-04" db="EMBL/GenBank/DDBJ databases">
        <authorList>
            <person name="Tunstrom K."/>
        </authorList>
    </citation>
    <scope>NUCLEOTIDE SEQUENCE</scope>
</reference>